<protein>
    <recommendedName>
        <fullName evidence="2">endopeptidase La</fullName>
        <ecNumber evidence="2">3.4.21.53</ecNumber>
    </recommendedName>
</protein>
<dbReference type="GO" id="GO:0004252">
    <property type="term" value="F:serine-type endopeptidase activity"/>
    <property type="evidence" value="ECO:0007669"/>
    <property type="project" value="UniProtKB-UniRule"/>
</dbReference>
<feature type="active site" evidence="2">
    <location>
        <position position="713"/>
    </location>
</feature>
<evidence type="ECO:0000313" key="5">
    <source>
        <dbReference type="Proteomes" id="UP000199766"/>
    </source>
</evidence>
<dbReference type="Pfam" id="PF20437">
    <property type="entry name" value="LonC_helical"/>
    <property type="match status" value="1"/>
</dbReference>
<dbReference type="GO" id="GO:0004176">
    <property type="term" value="F:ATP-dependent peptidase activity"/>
    <property type="evidence" value="ECO:0007669"/>
    <property type="project" value="UniProtKB-UniRule"/>
</dbReference>
<name>A0A1H9HPA3_9BURK</name>
<dbReference type="InterPro" id="IPR046844">
    <property type="entry name" value="Lon-like_helical"/>
</dbReference>
<evidence type="ECO:0000256" key="1">
    <source>
        <dbReference type="ARBA" id="ARBA00022670"/>
    </source>
</evidence>
<accession>A0A1H9HPA3</accession>
<dbReference type="Pfam" id="PF20436">
    <property type="entry name" value="LonB_AAA-LID"/>
    <property type="match status" value="1"/>
</dbReference>
<evidence type="ECO:0000259" key="3">
    <source>
        <dbReference type="PROSITE" id="PS51786"/>
    </source>
</evidence>
<keyword evidence="5" id="KW-1185">Reference proteome</keyword>
<dbReference type="RefSeq" id="WP_091453451.1">
    <property type="nucleotide sequence ID" value="NZ_FOGD01000002.1"/>
</dbReference>
<comment type="similarity">
    <text evidence="2">Belongs to the peptidase S16 family.</text>
</comment>
<evidence type="ECO:0000256" key="2">
    <source>
        <dbReference type="PROSITE-ProRule" id="PRU01122"/>
    </source>
</evidence>
<dbReference type="Gene3D" id="3.40.50.300">
    <property type="entry name" value="P-loop containing nucleotide triphosphate hydrolases"/>
    <property type="match status" value="2"/>
</dbReference>
<dbReference type="SUPFAM" id="SSF54211">
    <property type="entry name" value="Ribosomal protein S5 domain 2-like"/>
    <property type="match status" value="1"/>
</dbReference>
<dbReference type="InterPro" id="IPR008269">
    <property type="entry name" value="Lon_proteolytic"/>
</dbReference>
<keyword evidence="1 2" id="KW-0645">Protease</keyword>
<dbReference type="GO" id="GO:0030163">
    <property type="term" value="P:protein catabolic process"/>
    <property type="evidence" value="ECO:0007669"/>
    <property type="project" value="InterPro"/>
</dbReference>
<dbReference type="Pfam" id="PF05362">
    <property type="entry name" value="Lon_C"/>
    <property type="match status" value="1"/>
</dbReference>
<reference evidence="4 5" key="1">
    <citation type="submission" date="2016-10" db="EMBL/GenBank/DDBJ databases">
        <authorList>
            <person name="de Groot N.N."/>
        </authorList>
    </citation>
    <scope>NUCLEOTIDE SEQUENCE [LARGE SCALE GENOMIC DNA]</scope>
    <source>
        <strain evidence="4 5">ATCC 35958</strain>
    </source>
</reference>
<sequence>MPAATLAPNQLRLTIDPATLGFASTAELQGLPVPWIGQERAQAAAQFGLGLLQPDYHLFVLGEVGSGRTSLLRQAMQAAAKERPVPPDVCYLHDFDTPEHPHALRLPAGQGRLLRQGMEQCTRTLQTELPKRLEGADFRAEAERIEKNYQTQENAAFAALDALAETLHFRLSRDNGHMVFTLLGAKGHPLTENEAHALPRERRAELDTAEQRLRGEITHFLDVTRPLERARDEALEQLRRQTAQPLVEQALQTVRASLQAPPETPEAPEAPEADPTRLTQWLAQVQKEVLEQLELFVSSEPSSEAAEEERKDDLEDLLAHCHVNLVVDNAGLDSAPVLSEDNPQVRTLFGSIEYQAQDDMLLADFSCIHAGSLLRAHGGFLMLHLRDLLEDEGLWERLRRFLRCNRLQIEEPGAPHGPLATVALQPESVPVDVKIVLIGSVDEYYALQEGDPEVARRFRVKVDFVESFRATAHTRHNTAVFIAQTVRKRNLPHLSAAAVARLLEQSHRDADDQTRQSALFAQTEALVIESAAQCSSRSGTLVESCDIDAALQARMLRHNYPEERLHESITDGERLLSLHGSHIGQINALTQIDLGDYRFGFPVRITARAFAGHEGLLNIEREVEMSGPIHDKGVLILHSYLMALFGHIAPLALNASIVFEQEYSGVEGDSASCAELYALLSALSGLPLAQGIAVTGALNQHGEVLPVGGINEKIEGWFRTCAAAGLDGRQGVLIPARNRHHLMLEPHIVQAVAQGNFHIYTASHVGDGIALLTGCAPGVDASGMTAEAGSVIARAEQTLRRFRRACQAAARTRLPRRSS</sequence>
<dbReference type="InterPro" id="IPR020568">
    <property type="entry name" value="Ribosomal_Su5_D2-typ_SF"/>
</dbReference>
<dbReference type="InterPro" id="IPR027065">
    <property type="entry name" value="Lon_Prtase"/>
</dbReference>
<dbReference type="OrthoDB" id="9758568at2"/>
<dbReference type="Gene3D" id="1.10.8.60">
    <property type="match status" value="1"/>
</dbReference>
<feature type="active site" evidence="2">
    <location>
        <position position="670"/>
    </location>
</feature>
<dbReference type="GO" id="GO:0005524">
    <property type="term" value="F:ATP binding"/>
    <property type="evidence" value="ECO:0007669"/>
    <property type="project" value="InterPro"/>
</dbReference>
<dbReference type="InterPro" id="IPR014721">
    <property type="entry name" value="Ribsml_uS5_D2-typ_fold_subgr"/>
</dbReference>
<keyword evidence="2" id="KW-0378">Hydrolase</keyword>
<dbReference type="InterPro" id="IPR046843">
    <property type="entry name" value="LonB_AAA-LID"/>
</dbReference>
<organism evidence="4 5">
    <name type="scientific">Giesbergeria anulus</name>
    <dbReference type="NCBI Taxonomy" id="180197"/>
    <lineage>
        <taxon>Bacteria</taxon>
        <taxon>Pseudomonadati</taxon>
        <taxon>Pseudomonadota</taxon>
        <taxon>Betaproteobacteria</taxon>
        <taxon>Burkholderiales</taxon>
        <taxon>Comamonadaceae</taxon>
        <taxon>Giesbergeria</taxon>
    </lineage>
</organism>
<evidence type="ECO:0000313" key="4">
    <source>
        <dbReference type="EMBL" id="SEQ64137.1"/>
    </source>
</evidence>
<dbReference type="AlphaFoldDB" id="A0A1H9HPA3"/>
<dbReference type="PROSITE" id="PS51786">
    <property type="entry name" value="LON_PROTEOLYTIC"/>
    <property type="match status" value="1"/>
</dbReference>
<dbReference type="Pfam" id="PF13654">
    <property type="entry name" value="AAA_32"/>
    <property type="match status" value="1"/>
</dbReference>
<dbReference type="STRING" id="180197.SAMN02982919_00875"/>
<dbReference type="InterPro" id="IPR027417">
    <property type="entry name" value="P-loop_NTPase"/>
</dbReference>
<dbReference type="PANTHER" id="PTHR10046">
    <property type="entry name" value="ATP DEPENDENT LON PROTEASE FAMILY MEMBER"/>
    <property type="match status" value="1"/>
</dbReference>
<feature type="domain" description="Lon proteolytic" evidence="3">
    <location>
        <begin position="599"/>
        <end position="775"/>
    </location>
</feature>
<dbReference type="InterPro" id="IPR041699">
    <property type="entry name" value="AAA_32"/>
</dbReference>
<dbReference type="EMBL" id="FOGD01000002">
    <property type="protein sequence ID" value="SEQ64137.1"/>
    <property type="molecule type" value="Genomic_DNA"/>
</dbReference>
<dbReference type="Gene3D" id="3.30.230.10">
    <property type="match status" value="1"/>
</dbReference>
<proteinExistence type="inferred from homology"/>
<dbReference type="Proteomes" id="UP000199766">
    <property type="component" value="Unassembled WGS sequence"/>
</dbReference>
<dbReference type="PRINTS" id="PR00830">
    <property type="entry name" value="ENDOLAPTASE"/>
</dbReference>
<gene>
    <name evidence="4" type="ORF">SAMN02982919_00875</name>
</gene>
<dbReference type="EC" id="3.4.21.53" evidence="2"/>
<dbReference type="GO" id="GO:0006508">
    <property type="term" value="P:proteolysis"/>
    <property type="evidence" value="ECO:0007669"/>
    <property type="project" value="UniProtKB-KW"/>
</dbReference>
<comment type="catalytic activity">
    <reaction evidence="2">
        <text>Hydrolysis of proteins in presence of ATP.</text>
        <dbReference type="EC" id="3.4.21.53"/>
    </reaction>
</comment>
<keyword evidence="2" id="KW-0720">Serine protease</keyword>